<dbReference type="Proteomes" id="UP001187415">
    <property type="component" value="Unassembled WGS sequence"/>
</dbReference>
<sequence length="76" mass="8756">MNAKYNNGADAHRCFPNRRKERPGRAEQSSPRPYLGRRAASVRNVIIHSHKVHIHTKKKRLGQRLGIRSPNLYEAS</sequence>
<name>A0AA88NMF5_CHASR</name>
<protein>
    <submittedName>
        <fullName evidence="2">Uncharacterized protein</fullName>
    </submittedName>
</protein>
<reference evidence="2" key="1">
    <citation type="submission" date="2023-07" db="EMBL/GenBank/DDBJ databases">
        <title>Chromosome-level Genome Assembly of Striped Snakehead (Channa striata).</title>
        <authorList>
            <person name="Liu H."/>
        </authorList>
    </citation>
    <scope>NUCLEOTIDE SEQUENCE</scope>
    <source>
        <strain evidence="2">Gz</strain>
        <tissue evidence="2">Muscle</tissue>
    </source>
</reference>
<evidence type="ECO:0000256" key="1">
    <source>
        <dbReference type="SAM" id="MobiDB-lite"/>
    </source>
</evidence>
<proteinExistence type="predicted"/>
<feature type="region of interest" description="Disordered" evidence="1">
    <location>
        <begin position="51"/>
        <end position="76"/>
    </location>
</feature>
<evidence type="ECO:0000313" key="3">
    <source>
        <dbReference type="Proteomes" id="UP001187415"/>
    </source>
</evidence>
<keyword evidence="3" id="KW-1185">Reference proteome</keyword>
<accession>A0AA88NMF5</accession>
<evidence type="ECO:0000313" key="2">
    <source>
        <dbReference type="EMBL" id="KAK2858831.1"/>
    </source>
</evidence>
<comment type="caution">
    <text evidence="2">The sequence shown here is derived from an EMBL/GenBank/DDBJ whole genome shotgun (WGS) entry which is preliminary data.</text>
</comment>
<gene>
    <name evidence="2" type="ORF">Q5P01_003451</name>
</gene>
<feature type="compositionally biased region" description="Basic residues" evidence="1">
    <location>
        <begin position="51"/>
        <end position="62"/>
    </location>
</feature>
<dbReference type="EMBL" id="JAUPFM010000002">
    <property type="protein sequence ID" value="KAK2858831.1"/>
    <property type="molecule type" value="Genomic_DNA"/>
</dbReference>
<feature type="region of interest" description="Disordered" evidence="1">
    <location>
        <begin position="1"/>
        <end position="38"/>
    </location>
</feature>
<organism evidence="2 3">
    <name type="scientific">Channa striata</name>
    <name type="common">Snakehead murrel</name>
    <name type="synonym">Ophicephalus striatus</name>
    <dbReference type="NCBI Taxonomy" id="64152"/>
    <lineage>
        <taxon>Eukaryota</taxon>
        <taxon>Metazoa</taxon>
        <taxon>Chordata</taxon>
        <taxon>Craniata</taxon>
        <taxon>Vertebrata</taxon>
        <taxon>Euteleostomi</taxon>
        <taxon>Actinopterygii</taxon>
        <taxon>Neopterygii</taxon>
        <taxon>Teleostei</taxon>
        <taxon>Neoteleostei</taxon>
        <taxon>Acanthomorphata</taxon>
        <taxon>Anabantaria</taxon>
        <taxon>Anabantiformes</taxon>
        <taxon>Channoidei</taxon>
        <taxon>Channidae</taxon>
        <taxon>Channa</taxon>
    </lineage>
</organism>
<dbReference type="AlphaFoldDB" id="A0AA88NMF5"/>